<feature type="compositionally biased region" description="Basic and acidic residues" evidence="1">
    <location>
        <begin position="40"/>
        <end position="49"/>
    </location>
</feature>
<evidence type="ECO:0000256" key="2">
    <source>
        <dbReference type="SAM" id="SignalP"/>
    </source>
</evidence>
<protein>
    <recommendedName>
        <fullName evidence="5">Concanavalin A-like lectin</fullName>
    </recommendedName>
</protein>
<feature type="chain" id="PRO_5006633093" description="Concanavalin A-like lectin" evidence="2">
    <location>
        <begin position="20"/>
        <end position="264"/>
    </location>
</feature>
<feature type="signal peptide" evidence="2">
    <location>
        <begin position="1"/>
        <end position="19"/>
    </location>
</feature>
<proteinExistence type="predicted"/>
<keyword evidence="4" id="KW-1185">Reference proteome</keyword>
<evidence type="ECO:0000313" key="3">
    <source>
        <dbReference type="EMBL" id="GAP42666.1"/>
    </source>
</evidence>
<dbReference type="AlphaFoldDB" id="A0A0S7BQ04"/>
<dbReference type="EMBL" id="DF968182">
    <property type="protein sequence ID" value="GAP42666.1"/>
    <property type="molecule type" value="Genomic_DNA"/>
</dbReference>
<reference evidence="3" key="1">
    <citation type="journal article" date="2015" name="Genome Announc.">
        <title>Draft Genome Sequence of Bacteroidales Strain TBC1, a Novel Isolate from a Methanogenic Wastewater Treatment System.</title>
        <authorList>
            <person name="Tourlousse D.M."/>
            <person name="Matsuura N."/>
            <person name="Sun L."/>
            <person name="Toyonaga M."/>
            <person name="Kuroda K."/>
            <person name="Ohashi A."/>
            <person name="Cruz R."/>
            <person name="Yamaguchi T."/>
            <person name="Sekiguchi Y."/>
        </authorList>
    </citation>
    <scope>NUCLEOTIDE SEQUENCE [LARGE SCALE GENOMIC DNA]</scope>
    <source>
        <strain evidence="3">TBC1</strain>
    </source>
</reference>
<accession>A0A0S7BQ04</accession>
<evidence type="ECO:0000256" key="1">
    <source>
        <dbReference type="SAM" id="MobiDB-lite"/>
    </source>
</evidence>
<dbReference type="Proteomes" id="UP000053091">
    <property type="component" value="Unassembled WGS sequence"/>
</dbReference>
<name>A0A0S7BQ04_9BACT</name>
<keyword evidence="2" id="KW-0732">Signal</keyword>
<evidence type="ECO:0008006" key="5">
    <source>
        <dbReference type="Google" id="ProtNLM"/>
    </source>
</evidence>
<dbReference type="RefSeq" id="WP_062038822.1">
    <property type="nucleotide sequence ID" value="NZ_DF968182.1"/>
</dbReference>
<dbReference type="PROSITE" id="PS51257">
    <property type="entry name" value="PROKAR_LIPOPROTEIN"/>
    <property type="match status" value="1"/>
</dbReference>
<gene>
    <name evidence="3" type="ORF">TBC1_11798</name>
</gene>
<organism evidence="3">
    <name type="scientific">Lentimicrobium saccharophilum</name>
    <dbReference type="NCBI Taxonomy" id="1678841"/>
    <lineage>
        <taxon>Bacteria</taxon>
        <taxon>Pseudomonadati</taxon>
        <taxon>Bacteroidota</taxon>
        <taxon>Bacteroidia</taxon>
        <taxon>Bacteroidales</taxon>
        <taxon>Lentimicrobiaceae</taxon>
        <taxon>Lentimicrobium</taxon>
    </lineage>
</organism>
<feature type="compositionally biased region" description="Polar residues" evidence="1">
    <location>
        <begin position="30"/>
        <end position="39"/>
    </location>
</feature>
<sequence>MKTLRYLCIAVLAGSFLFAACTKDEVAPSQDPQNSVLTESRSDHPSIDQKLDWTDNFSNSECLTQRWDLYGYPQPSWVLNACGRKGLFVNNGIYPQGSFAVSDAPAGDICGYSIESEVCINVLDNEGVVVSPEIGVTRYPDSPESGISMRLMYIGNNVPGIPREYENKTYVVMKMLVRGGSYIYSEDYAFPVNISSGSWHKLQIRVDALHFVSFMIDNAIIWKPGYQLDPTMLNRNHVVLGYVSPDNKSKAYHDYVRVLYPPYN</sequence>
<feature type="region of interest" description="Disordered" evidence="1">
    <location>
        <begin position="27"/>
        <end position="49"/>
    </location>
</feature>
<evidence type="ECO:0000313" key="4">
    <source>
        <dbReference type="Proteomes" id="UP000053091"/>
    </source>
</evidence>